<keyword evidence="4" id="KW-0762">Sugar transport</keyword>
<dbReference type="NCBIfam" id="TIGR00830">
    <property type="entry name" value="PTBA"/>
    <property type="match status" value="1"/>
</dbReference>
<dbReference type="PANTHER" id="PTHR45008">
    <property type="entry name" value="PTS SYSTEM GLUCOSE-SPECIFIC EIIA COMPONENT"/>
    <property type="match status" value="1"/>
</dbReference>
<keyword evidence="6" id="KW-0598">Phosphotransferase system</keyword>
<dbReference type="AlphaFoldDB" id="A0A1Q2D4B9"/>
<reference evidence="8 9" key="1">
    <citation type="journal article" date="2010" name="Int. J. Syst. Evol. Microbiol.">
        <title>Vagococcus penaei sp. nov., isolated from spoilage microbiota of cooked shrimp (Penaeus vannamei).</title>
        <authorList>
            <person name="Jaffres E."/>
            <person name="Prevost H."/>
            <person name="Rossero A."/>
            <person name="Joffraud J.J."/>
            <person name="Dousset X."/>
        </authorList>
    </citation>
    <scope>NUCLEOTIDE SEQUENCE [LARGE SCALE GENOMIC DNA]</scope>
    <source>
        <strain evidence="8 9">CD276</strain>
    </source>
</reference>
<dbReference type="InterPro" id="IPR011055">
    <property type="entry name" value="Dup_hybrid_motif"/>
</dbReference>
<dbReference type="FunFam" id="2.70.70.10:FF:000001">
    <property type="entry name" value="PTS system glucose-specific IIA component"/>
    <property type="match status" value="1"/>
</dbReference>
<dbReference type="PANTHER" id="PTHR45008:SF1">
    <property type="entry name" value="PTS SYSTEM GLUCOSE-SPECIFIC EIIA COMPONENT"/>
    <property type="match status" value="1"/>
</dbReference>
<proteinExistence type="predicted"/>
<dbReference type="GO" id="GO:0016301">
    <property type="term" value="F:kinase activity"/>
    <property type="evidence" value="ECO:0007669"/>
    <property type="project" value="UniProtKB-KW"/>
</dbReference>
<dbReference type="STRING" id="633807.BW732_02585"/>
<evidence type="ECO:0000256" key="6">
    <source>
        <dbReference type="ARBA" id="ARBA00022683"/>
    </source>
</evidence>
<evidence type="ECO:0000256" key="5">
    <source>
        <dbReference type="ARBA" id="ARBA00022679"/>
    </source>
</evidence>
<protein>
    <submittedName>
        <fullName evidence="8">PTS N-acetylglucosamine transporter subunit IIABC</fullName>
    </submittedName>
</protein>
<dbReference type="KEGG" id="vpi:BW732_02585"/>
<dbReference type="GO" id="GO:0005737">
    <property type="term" value="C:cytoplasm"/>
    <property type="evidence" value="ECO:0007669"/>
    <property type="project" value="UniProtKB-SubCell"/>
</dbReference>
<dbReference type="SUPFAM" id="SSF51261">
    <property type="entry name" value="Duplicated hybrid motif"/>
    <property type="match status" value="1"/>
</dbReference>
<dbReference type="GO" id="GO:0009401">
    <property type="term" value="P:phosphoenolpyruvate-dependent sugar phosphotransferase system"/>
    <property type="evidence" value="ECO:0007669"/>
    <property type="project" value="UniProtKB-KW"/>
</dbReference>
<evidence type="ECO:0000256" key="2">
    <source>
        <dbReference type="ARBA" id="ARBA00004651"/>
    </source>
</evidence>
<keyword evidence="3" id="KW-0813">Transport</keyword>
<keyword evidence="5" id="KW-0808">Transferase</keyword>
<evidence type="ECO:0000313" key="8">
    <source>
        <dbReference type="EMBL" id="AQP53228.1"/>
    </source>
</evidence>
<keyword evidence="9" id="KW-1185">Reference proteome</keyword>
<keyword evidence="7" id="KW-0418">Kinase</keyword>
<dbReference type="InterPro" id="IPR050890">
    <property type="entry name" value="PTS_EIIA_component"/>
</dbReference>
<evidence type="ECO:0000256" key="7">
    <source>
        <dbReference type="ARBA" id="ARBA00022777"/>
    </source>
</evidence>
<accession>A0A1Q2D4B9</accession>
<organism evidence="8 9">
    <name type="scientific">Vagococcus penaei</name>
    <dbReference type="NCBI Taxonomy" id="633807"/>
    <lineage>
        <taxon>Bacteria</taxon>
        <taxon>Bacillati</taxon>
        <taxon>Bacillota</taxon>
        <taxon>Bacilli</taxon>
        <taxon>Lactobacillales</taxon>
        <taxon>Enterococcaceae</taxon>
        <taxon>Vagococcus</taxon>
    </lineage>
</organism>
<dbReference type="InterPro" id="IPR001127">
    <property type="entry name" value="PTS_EIIA_1_perm"/>
</dbReference>
<comment type="subcellular location">
    <subcellularLocation>
        <location evidence="2">Cell membrane</location>
        <topology evidence="2">Multi-pass membrane protein</topology>
    </subcellularLocation>
    <subcellularLocation>
        <location evidence="1">Cytoplasm</location>
    </subcellularLocation>
</comment>
<dbReference type="GO" id="GO:0005886">
    <property type="term" value="C:plasma membrane"/>
    <property type="evidence" value="ECO:0007669"/>
    <property type="project" value="UniProtKB-SubCell"/>
</dbReference>
<dbReference type="Pfam" id="PF00358">
    <property type="entry name" value="PTS_EIIA_1"/>
    <property type="match status" value="1"/>
</dbReference>
<dbReference type="EMBL" id="CP019609">
    <property type="protein sequence ID" value="AQP53228.1"/>
    <property type="molecule type" value="Genomic_DNA"/>
</dbReference>
<dbReference type="Gene3D" id="2.70.70.10">
    <property type="entry name" value="Glucose Permease (Domain IIA)"/>
    <property type="match status" value="1"/>
</dbReference>
<gene>
    <name evidence="8" type="ORF">BW732_02585</name>
</gene>
<evidence type="ECO:0000313" key="9">
    <source>
        <dbReference type="Proteomes" id="UP000188246"/>
    </source>
</evidence>
<sequence length="170" mass="18221">MFNFFKKNKKESATEPEVVVDNQVYAVAKGKLIAITDVKDPVFSEKMMGDGYAVVPTEGAVYSPVTGEILNVFPTKHAIGIKMDSGIEVLLHMGINTVELDGKPFDVHVKEGDRVTGDTLLATVDLEALATAEKDNDLIVIFTSGNEELTVNTLGPVEPSQAVGQATLKA</sequence>
<evidence type="ECO:0000256" key="1">
    <source>
        <dbReference type="ARBA" id="ARBA00004496"/>
    </source>
</evidence>
<dbReference type="Proteomes" id="UP000188246">
    <property type="component" value="Chromosome"/>
</dbReference>
<dbReference type="PROSITE" id="PS00371">
    <property type="entry name" value="PTS_EIIA_TYPE_1_HIS"/>
    <property type="match status" value="1"/>
</dbReference>
<dbReference type="OrthoDB" id="9769191at2"/>
<evidence type="ECO:0000256" key="3">
    <source>
        <dbReference type="ARBA" id="ARBA00022448"/>
    </source>
</evidence>
<dbReference type="PROSITE" id="PS51093">
    <property type="entry name" value="PTS_EIIA_TYPE_1"/>
    <property type="match status" value="1"/>
</dbReference>
<name>A0A1Q2D4B9_9ENTE</name>
<dbReference type="RefSeq" id="WP_077275323.1">
    <property type="nucleotide sequence ID" value="NZ_CP019609.1"/>
</dbReference>
<evidence type="ECO:0000256" key="4">
    <source>
        <dbReference type="ARBA" id="ARBA00022597"/>
    </source>
</evidence>